<dbReference type="RefSeq" id="WP_169395962.1">
    <property type="nucleotide sequence ID" value="NZ_BAAAJH010000037.1"/>
</dbReference>
<accession>A0ABX1RFK6</accession>
<dbReference type="Proteomes" id="UP001296706">
    <property type="component" value="Unassembled WGS sequence"/>
</dbReference>
<evidence type="ECO:0000313" key="1">
    <source>
        <dbReference type="EMBL" id="NMH77885.1"/>
    </source>
</evidence>
<sequence>MCGACGDRTASDWGRPWFSDLAARTAAVTALLRLVTRPGVRAAARSGGWLVTGPTGATTVCGGLSALVAAVRPFGPAVPEFDPAASGRLAVPEQDGREGLRLRVDPGAPRTALRPGLTAMVVPDDDTALRVLAALSTPPWSLRYYLRELSGVGAPWGRPGSVLTGTAVDVVVWLEWARQAGAFDAGTVAARCPLDDRRELDVEIRAGHVVRARWEPASPAS</sequence>
<evidence type="ECO:0000313" key="2">
    <source>
        <dbReference type="Proteomes" id="UP001296706"/>
    </source>
</evidence>
<name>A0ABX1RFK6_9PSEU</name>
<comment type="caution">
    <text evidence="1">The sequence shown here is derived from an EMBL/GenBank/DDBJ whole genome shotgun (WGS) entry which is preliminary data.</text>
</comment>
<dbReference type="EMBL" id="JAAXKY010000032">
    <property type="protein sequence ID" value="NMH77885.1"/>
    <property type="molecule type" value="Genomic_DNA"/>
</dbReference>
<reference evidence="1 2" key="1">
    <citation type="submission" date="2020-04" db="EMBL/GenBank/DDBJ databases">
        <authorList>
            <person name="Klaysubun C."/>
            <person name="Duangmal K."/>
            <person name="Lipun K."/>
        </authorList>
    </citation>
    <scope>NUCLEOTIDE SEQUENCE [LARGE SCALE GENOMIC DNA]</scope>
    <source>
        <strain evidence="1 2">JCM 11839</strain>
    </source>
</reference>
<gene>
    <name evidence="1" type="ORF">HF577_12425</name>
</gene>
<protein>
    <submittedName>
        <fullName evidence="1">Uncharacterized protein</fullName>
    </submittedName>
</protein>
<organism evidence="1 2">
    <name type="scientific">Pseudonocardia xinjiangensis</name>
    <dbReference type="NCBI Taxonomy" id="75289"/>
    <lineage>
        <taxon>Bacteria</taxon>
        <taxon>Bacillati</taxon>
        <taxon>Actinomycetota</taxon>
        <taxon>Actinomycetes</taxon>
        <taxon>Pseudonocardiales</taxon>
        <taxon>Pseudonocardiaceae</taxon>
        <taxon>Pseudonocardia</taxon>
    </lineage>
</organism>
<keyword evidence="2" id="KW-1185">Reference proteome</keyword>
<proteinExistence type="predicted"/>